<evidence type="ECO:0000259" key="7">
    <source>
        <dbReference type="PROSITE" id="PS50222"/>
    </source>
</evidence>
<keyword evidence="6" id="KW-1133">Transmembrane helix</keyword>
<evidence type="ECO:0000313" key="9">
    <source>
        <dbReference type="RefSeq" id="XP_022254123.1"/>
    </source>
</evidence>
<dbReference type="Pfam" id="PF12260">
    <property type="entry name" value="PIP49_C"/>
    <property type="match status" value="1"/>
</dbReference>
<keyword evidence="3" id="KW-0964">Secreted</keyword>
<organism evidence="8 9">
    <name type="scientific">Limulus polyphemus</name>
    <name type="common">Atlantic horseshoe crab</name>
    <dbReference type="NCBI Taxonomy" id="6850"/>
    <lineage>
        <taxon>Eukaryota</taxon>
        <taxon>Metazoa</taxon>
        <taxon>Ecdysozoa</taxon>
        <taxon>Arthropoda</taxon>
        <taxon>Chelicerata</taxon>
        <taxon>Merostomata</taxon>
        <taxon>Xiphosura</taxon>
        <taxon>Limulidae</taxon>
        <taxon>Limulus</taxon>
    </lineage>
</organism>
<keyword evidence="4" id="KW-0732">Signal</keyword>
<keyword evidence="6" id="KW-0812">Transmembrane</keyword>
<keyword evidence="6" id="KW-0472">Membrane</keyword>
<evidence type="ECO:0000256" key="5">
    <source>
        <dbReference type="SAM" id="MobiDB-lite"/>
    </source>
</evidence>
<name>A0ABM1TE17_LIMPO</name>
<gene>
    <name evidence="9" type="primary">LOC106469853</name>
</gene>
<keyword evidence="8" id="KW-1185">Reference proteome</keyword>
<dbReference type="GeneID" id="106469853"/>
<evidence type="ECO:0000256" key="1">
    <source>
        <dbReference type="ARBA" id="ARBA00004613"/>
    </source>
</evidence>
<evidence type="ECO:0000256" key="2">
    <source>
        <dbReference type="ARBA" id="ARBA00006338"/>
    </source>
</evidence>
<dbReference type="RefSeq" id="XP_022254123.1">
    <property type="nucleotide sequence ID" value="XM_022398415.1"/>
</dbReference>
<proteinExistence type="inferred from homology"/>
<evidence type="ECO:0000256" key="4">
    <source>
        <dbReference type="ARBA" id="ARBA00022729"/>
    </source>
</evidence>
<dbReference type="InterPro" id="IPR002048">
    <property type="entry name" value="EF_hand_dom"/>
</dbReference>
<comment type="subcellular location">
    <subcellularLocation>
        <location evidence="1">Secreted</location>
    </subcellularLocation>
</comment>
<comment type="similarity">
    <text evidence="2">Belongs to the DIPK family.</text>
</comment>
<evidence type="ECO:0000313" key="8">
    <source>
        <dbReference type="Proteomes" id="UP000694941"/>
    </source>
</evidence>
<accession>A0ABM1TE17</accession>
<feature type="transmembrane region" description="Helical" evidence="6">
    <location>
        <begin position="15"/>
        <end position="36"/>
    </location>
</feature>
<dbReference type="InterPro" id="IPR022049">
    <property type="entry name" value="FAM69_kinase_dom"/>
</dbReference>
<feature type="region of interest" description="Disordered" evidence="5">
    <location>
        <begin position="409"/>
        <end position="434"/>
    </location>
</feature>
<dbReference type="PANTHER" id="PTHR32073">
    <property type="entry name" value="GH11358P"/>
    <property type="match status" value="1"/>
</dbReference>
<feature type="domain" description="EF-hand" evidence="7">
    <location>
        <begin position="201"/>
        <end position="236"/>
    </location>
</feature>
<reference evidence="9" key="1">
    <citation type="submission" date="2025-08" db="UniProtKB">
        <authorList>
            <consortium name="RefSeq"/>
        </authorList>
    </citation>
    <scope>IDENTIFICATION</scope>
    <source>
        <tissue evidence="9">Muscle</tissue>
    </source>
</reference>
<protein>
    <submittedName>
        <fullName evidence="9">Uncharacterized protein LOC106469853 isoform X1</fullName>
    </submittedName>
</protein>
<feature type="region of interest" description="Disordered" evidence="5">
    <location>
        <begin position="472"/>
        <end position="498"/>
    </location>
</feature>
<dbReference type="Proteomes" id="UP000694941">
    <property type="component" value="Unplaced"/>
</dbReference>
<dbReference type="PROSITE" id="PS50222">
    <property type="entry name" value="EF_HAND_2"/>
    <property type="match status" value="1"/>
</dbReference>
<evidence type="ECO:0000256" key="6">
    <source>
        <dbReference type="SAM" id="Phobius"/>
    </source>
</evidence>
<sequence length="498" mass="57024">MQTLKLWSKMLFRQWYKKLILAAILGVGLYCSFYLLDNGKNKWKFSKSTQTTRQKTESQDVVEIDPESQIQDNQNVYKVPKENIHIHTCPACFGKDLCTDIETGSLELYKNSKTESHDLSWREAILHKADKVVVSSVSDSSWNKFDQYICNNASKKFPCDVSTGIMASYLASNRVMTADGLRNLYRVLDKSRSEVVLPICATNKLVDELKATFDDDGDGQLNKEEQAQLMTALLMHPSYVLLKFQDTVNTNLPIPNFQGTCGRLAVWEGGLTPLEDHLQESFEERAGLASQLLQLVDDFQNEDPNWYFLYTEFSYNSLSVTKEGEILLTNLQDVAIIDKTLFPQTEDLISGTNERLCNDICFQKFTRDILTSPNVTGVCSQLRHYGQLMYAIVCKQILSDLEEHKTEGFFNYDGNKDQQKSEYSGLLHSPPEKDRENIEEVLRECVQETTAGGRNQAVEELQDILEIYLSYNDVDHENEDGNDDEYEEEENDKESENY</sequence>
<feature type="compositionally biased region" description="Acidic residues" evidence="5">
    <location>
        <begin position="476"/>
        <end position="498"/>
    </location>
</feature>
<dbReference type="PANTHER" id="PTHR32073:SF10">
    <property type="entry name" value="FAM69 PROTEIN-KINASE DOMAIN-CONTAINING PROTEIN"/>
    <property type="match status" value="1"/>
</dbReference>
<evidence type="ECO:0000256" key="3">
    <source>
        <dbReference type="ARBA" id="ARBA00022525"/>
    </source>
</evidence>
<dbReference type="InterPro" id="IPR020519">
    <property type="entry name" value="DIPK2A/B"/>
</dbReference>